<feature type="transmembrane region" description="Helical" evidence="1">
    <location>
        <begin position="6"/>
        <end position="24"/>
    </location>
</feature>
<dbReference type="AlphaFoldDB" id="A0AAE3LJB4"/>
<proteinExistence type="predicted"/>
<gene>
    <name evidence="2" type="ORF">OD355_02845</name>
</gene>
<keyword evidence="1" id="KW-1133">Transmembrane helix</keyword>
<comment type="caution">
    <text evidence="2">The sequence shown here is derived from an EMBL/GenBank/DDBJ whole genome shotgun (WGS) entry which is preliminary data.</text>
</comment>
<protein>
    <submittedName>
        <fullName evidence="2">Uncharacterized protein</fullName>
    </submittedName>
</protein>
<dbReference type="RefSeq" id="WP_263036933.1">
    <property type="nucleotide sequence ID" value="NZ_JAOTPL010000002.1"/>
</dbReference>
<evidence type="ECO:0000313" key="2">
    <source>
        <dbReference type="EMBL" id="MCU7693448.1"/>
    </source>
</evidence>
<keyword evidence="3" id="KW-1185">Reference proteome</keyword>
<name>A0AAE3LJB4_9BACT</name>
<dbReference type="Proteomes" id="UP001209317">
    <property type="component" value="Unassembled WGS sequence"/>
</dbReference>
<keyword evidence="1" id="KW-0812">Transmembrane</keyword>
<dbReference type="EMBL" id="JAOTPL010000002">
    <property type="protein sequence ID" value="MCU7693448.1"/>
    <property type="molecule type" value="Genomic_DNA"/>
</dbReference>
<evidence type="ECO:0000313" key="3">
    <source>
        <dbReference type="Proteomes" id="UP001209317"/>
    </source>
</evidence>
<reference evidence="2" key="1">
    <citation type="submission" date="2022-10" db="EMBL/GenBank/DDBJ databases">
        <authorList>
            <person name="Kim H.S."/>
            <person name="Kim J.-S."/>
            <person name="Suh M.K."/>
            <person name="Eom M.K."/>
            <person name="Lee J.-S."/>
        </authorList>
    </citation>
    <scope>NUCLEOTIDE SEQUENCE</scope>
    <source>
        <strain evidence="2">LIP-5</strain>
    </source>
</reference>
<accession>A0AAE3LJB4</accession>
<evidence type="ECO:0000256" key="1">
    <source>
        <dbReference type="SAM" id="Phobius"/>
    </source>
</evidence>
<keyword evidence="1" id="KW-0472">Membrane</keyword>
<sequence>MWKKYIFYAILIAIALFFAGRLFLVNHKIGKEEFNFERYVKDTINTKYQWHVIPQRGSAHVVNGIISFYIAGARLQNRNGTQNVAFYYYPVENALDVLATSKIQKKVHIVYLTSQEWVCADNENSKIHKSKLPVQTQSAAIINDSVLLIRLFDFKDKKNYIKIIDTFGNVLYSFKEVYPVNDDGGLSVAATLLADSNYIYSISQYTNNVYRISKKDGRVKHFTTIEKIAQYPKTIKHRNSYSFKENPYMVHPNAKLVDGKFYILSAIRDNAYLKNNTKLVYIDVYDTEFRYLHSLVVKDVSYNDLTDYLIFGNDISLVRGYEYMTTIIYNEDEELL</sequence>
<organism evidence="2 3">
    <name type="scientific">Haoranjiania flava</name>
    <dbReference type="NCBI Taxonomy" id="1856322"/>
    <lineage>
        <taxon>Bacteria</taxon>
        <taxon>Pseudomonadati</taxon>
        <taxon>Bacteroidota</taxon>
        <taxon>Chitinophagia</taxon>
        <taxon>Chitinophagales</taxon>
        <taxon>Chitinophagaceae</taxon>
        <taxon>Haoranjiania</taxon>
    </lineage>
</organism>